<dbReference type="InterPro" id="IPR036249">
    <property type="entry name" value="Thioredoxin-like_sf"/>
</dbReference>
<dbReference type="Gene3D" id="3.40.30.10">
    <property type="entry name" value="Glutaredoxin"/>
    <property type="match status" value="1"/>
</dbReference>
<sequence length="186" mass="19979">MHGAVLTEQYKMPDVTLTATDGQPYSLTEDTTKPVTLVFFGYTHCPDICQIVMADITSALSRLDERDRADVGMLFVTSDPARDDPETLRAYLDRFDPGFEGVTGDLETIVDVGHELGVPVEKGARLPSGGHEVAHGTQIVAVDDRDRAPVVWTEGTPAGDLAEDLTRLLDGALDGPIPGPTDRSSS</sequence>
<accession>A0ABS7RJ97</accession>
<feature type="domain" description="Thioredoxin" evidence="3">
    <location>
        <begin position="6"/>
        <end position="174"/>
    </location>
</feature>
<dbReference type="PANTHER" id="PTHR12151">
    <property type="entry name" value="ELECTRON TRANSPORT PROTIN SCO1/SENC FAMILY MEMBER"/>
    <property type="match status" value="1"/>
</dbReference>
<protein>
    <submittedName>
        <fullName evidence="4">SCO family protein</fullName>
    </submittedName>
</protein>
<keyword evidence="2" id="KW-0186">Copper</keyword>
<proteinExistence type="inferred from homology"/>
<reference evidence="4 5" key="1">
    <citation type="submission" date="2021-08" db="EMBL/GenBank/DDBJ databases">
        <title>Nocardioides bacterium WL0053 sp. nov., isolated from the sediment.</title>
        <authorList>
            <person name="Wang L."/>
            <person name="Zhang D."/>
            <person name="Zhang A."/>
        </authorList>
    </citation>
    <scope>NUCLEOTIDE SEQUENCE [LARGE SCALE GENOMIC DNA]</scope>
    <source>
        <strain evidence="4 5">WL0053</strain>
    </source>
</reference>
<comment type="similarity">
    <text evidence="1">Belongs to the SCO1/2 family.</text>
</comment>
<organism evidence="4 5">
    <name type="scientific">Nocardioides jiangsuensis</name>
    <dbReference type="NCBI Taxonomy" id="2866161"/>
    <lineage>
        <taxon>Bacteria</taxon>
        <taxon>Bacillati</taxon>
        <taxon>Actinomycetota</taxon>
        <taxon>Actinomycetes</taxon>
        <taxon>Propionibacteriales</taxon>
        <taxon>Nocardioidaceae</taxon>
        <taxon>Nocardioides</taxon>
    </lineage>
</organism>
<evidence type="ECO:0000256" key="2">
    <source>
        <dbReference type="ARBA" id="ARBA00023008"/>
    </source>
</evidence>
<gene>
    <name evidence="4" type="ORF">K1X13_02370</name>
</gene>
<dbReference type="PROSITE" id="PS51352">
    <property type="entry name" value="THIOREDOXIN_2"/>
    <property type="match status" value="1"/>
</dbReference>
<keyword evidence="5" id="KW-1185">Reference proteome</keyword>
<name>A0ABS7RJ97_9ACTN</name>
<dbReference type="InterPro" id="IPR003782">
    <property type="entry name" value="SCO1/SenC"/>
</dbReference>
<evidence type="ECO:0000259" key="3">
    <source>
        <dbReference type="PROSITE" id="PS51352"/>
    </source>
</evidence>
<dbReference type="Proteomes" id="UP000754710">
    <property type="component" value="Unassembled WGS sequence"/>
</dbReference>
<dbReference type="CDD" id="cd02968">
    <property type="entry name" value="SCO"/>
    <property type="match status" value="1"/>
</dbReference>
<dbReference type="SUPFAM" id="SSF52833">
    <property type="entry name" value="Thioredoxin-like"/>
    <property type="match status" value="1"/>
</dbReference>
<comment type="caution">
    <text evidence="4">The sequence shown here is derived from an EMBL/GenBank/DDBJ whole genome shotgun (WGS) entry which is preliminary data.</text>
</comment>
<dbReference type="InterPro" id="IPR013766">
    <property type="entry name" value="Thioredoxin_domain"/>
</dbReference>
<dbReference type="EMBL" id="JAIEZQ010000001">
    <property type="protein sequence ID" value="MBY9073657.1"/>
    <property type="molecule type" value="Genomic_DNA"/>
</dbReference>
<dbReference type="PANTHER" id="PTHR12151:SF25">
    <property type="entry name" value="LINALOOL DEHYDRATASE_ISOMERASE DOMAIN-CONTAINING PROTEIN"/>
    <property type="match status" value="1"/>
</dbReference>
<evidence type="ECO:0000256" key="1">
    <source>
        <dbReference type="ARBA" id="ARBA00010996"/>
    </source>
</evidence>
<evidence type="ECO:0000313" key="4">
    <source>
        <dbReference type="EMBL" id="MBY9073657.1"/>
    </source>
</evidence>
<dbReference type="Pfam" id="PF02630">
    <property type="entry name" value="SCO1-SenC"/>
    <property type="match status" value="1"/>
</dbReference>
<evidence type="ECO:0000313" key="5">
    <source>
        <dbReference type="Proteomes" id="UP000754710"/>
    </source>
</evidence>